<dbReference type="GO" id="GO:0005737">
    <property type="term" value="C:cytoplasm"/>
    <property type="evidence" value="ECO:0007669"/>
    <property type="project" value="TreeGrafter"/>
</dbReference>
<organism evidence="11 12">
    <name type="scientific">Candidatus Sulfotelmatobacter kueseliae</name>
    <dbReference type="NCBI Taxonomy" id="2042962"/>
    <lineage>
        <taxon>Bacteria</taxon>
        <taxon>Pseudomonadati</taxon>
        <taxon>Acidobacteriota</taxon>
        <taxon>Terriglobia</taxon>
        <taxon>Terriglobales</taxon>
        <taxon>Candidatus Korobacteraceae</taxon>
        <taxon>Candidatus Sulfotelmatobacter</taxon>
    </lineage>
</organism>
<dbReference type="InterPro" id="IPR023214">
    <property type="entry name" value="HAD_sf"/>
</dbReference>
<dbReference type="InterPro" id="IPR036412">
    <property type="entry name" value="HAD-like_sf"/>
</dbReference>
<dbReference type="GO" id="GO:0006564">
    <property type="term" value="P:L-serine biosynthetic process"/>
    <property type="evidence" value="ECO:0007669"/>
    <property type="project" value="UniProtKB-KW"/>
</dbReference>
<protein>
    <recommendedName>
        <fullName evidence="3">phosphoserine phosphatase</fullName>
        <ecNumber evidence="3">3.1.3.3</ecNumber>
    </recommendedName>
</protein>
<comment type="cofactor">
    <cofactor evidence="1">
        <name>Mg(2+)</name>
        <dbReference type="ChEBI" id="CHEBI:18420"/>
    </cofactor>
</comment>
<proteinExistence type="predicted"/>
<evidence type="ECO:0000256" key="9">
    <source>
        <dbReference type="ARBA" id="ARBA00048138"/>
    </source>
</evidence>
<keyword evidence="4" id="KW-0028">Amino-acid biosynthesis</keyword>
<dbReference type="Pfam" id="PF12710">
    <property type="entry name" value="HAD"/>
    <property type="match status" value="1"/>
</dbReference>
<evidence type="ECO:0000256" key="5">
    <source>
        <dbReference type="ARBA" id="ARBA00022723"/>
    </source>
</evidence>
<reference evidence="12" key="1">
    <citation type="submission" date="2018-02" db="EMBL/GenBank/DDBJ databases">
        <authorList>
            <person name="Hausmann B."/>
        </authorList>
    </citation>
    <scope>NUCLEOTIDE SEQUENCE [LARGE SCALE GENOMIC DNA]</scope>
    <source>
        <strain evidence="12">Peat soil MAG SbA1</strain>
    </source>
</reference>
<dbReference type="GO" id="GO:0000287">
    <property type="term" value="F:magnesium ion binding"/>
    <property type="evidence" value="ECO:0007669"/>
    <property type="project" value="TreeGrafter"/>
</dbReference>
<dbReference type="SUPFAM" id="SSF56784">
    <property type="entry name" value="HAD-like"/>
    <property type="match status" value="1"/>
</dbReference>
<sequence length="277" mass="30947">MADKLLRRYIFASDFDQTLTFNDSGYVLAELVGIPTEEFERKAKGMAKINLVQQGAELAYLLLHDPEFQAKVRKEHLHEVGKRIRLKGEIKLLYQILKNGINGYEFDFCVLSAAPVEVIQSALEDIVPPDHIYGTEFRYKPSGEIERIVRATAGYGKVAVLDHLLEQQVSGPDHVIYTGDGSSDIHVMLHINARDGLTIAVSESPNVSQIAKRTVLSSSALAVLAPILEEVAGWERYRIRSFFEANGMLIQEWERVRTDWLTLRPAGAEPAETKGAA</sequence>
<dbReference type="NCBIfam" id="TIGR01488">
    <property type="entry name" value="HAD-SF-IB"/>
    <property type="match status" value="1"/>
</dbReference>
<dbReference type="EMBL" id="OMOD01000047">
    <property type="protein sequence ID" value="SPF35590.1"/>
    <property type="molecule type" value="Genomic_DNA"/>
</dbReference>
<evidence type="ECO:0000313" key="11">
    <source>
        <dbReference type="EMBL" id="SPF35590.1"/>
    </source>
</evidence>
<keyword evidence="5" id="KW-0479">Metal-binding</keyword>
<evidence type="ECO:0000256" key="3">
    <source>
        <dbReference type="ARBA" id="ARBA00012640"/>
    </source>
</evidence>
<keyword evidence="6" id="KW-0378">Hydrolase</keyword>
<keyword evidence="8" id="KW-0718">Serine biosynthesis</keyword>
<evidence type="ECO:0000256" key="10">
    <source>
        <dbReference type="ARBA" id="ARBA00048523"/>
    </source>
</evidence>
<name>A0A2U3K7Q2_9BACT</name>
<evidence type="ECO:0000313" key="12">
    <source>
        <dbReference type="Proteomes" id="UP000238701"/>
    </source>
</evidence>
<dbReference type="EC" id="3.1.3.3" evidence="3"/>
<keyword evidence="7" id="KW-0460">Magnesium</keyword>
<dbReference type="Proteomes" id="UP000238701">
    <property type="component" value="Unassembled WGS sequence"/>
</dbReference>
<evidence type="ECO:0000256" key="6">
    <source>
        <dbReference type="ARBA" id="ARBA00022801"/>
    </source>
</evidence>
<dbReference type="Gene3D" id="3.40.50.1000">
    <property type="entry name" value="HAD superfamily/HAD-like"/>
    <property type="match status" value="1"/>
</dbReference>
<evidence type="ECO:0000256" key="1">
    <source>
        <dbReference type="ARBA" id="ARBA00001946"/>
    </source>
</evidence>
<evidence type="ECO:0000256" key="4">
    <source>
        <dbReference type="ARBA" id="ARBA00022605"/>
    </source>
</evidence>
<dbReference type="PANTHER" id="PTHR43344:SF2">
    <property type="entry name" value="PHOSPHOSERINE PHOSPHATASE"/>
    <property type="match status" value="1"/>
</dbReference>
<accession>A0A2U3K7Q2</accession>
<comment type="catalytic activity">
    <reaction evidence="10">
        <text>O-phospho-D-serine + H2O = D-serine + phosphate</text>
        <dbReference type="Rhea" id="RHEA:24873"/>
        <dbReference type="ChEBI" id="CHEBI:15377"/>
        <dbReference type="ChEBI" id="CHEBI:35247"/>
        <dbReference type="ChEBI" id="CHEBI:43474"/>
        <dbReference type="ChEBI" id="CHEBI:58680"/>
        <dbReference type="EC" id="3.1.3.3"/>
    </reaction>
</comment>
<dbReference type="AlphaFoldDB" id="A0A2U3K7Q2"/>
<dbReference type="OrthoDB" id="114104at2"/>
<evidence type="ECO:0000256" key="2">
    <source>
        <dbReference type="ARBA" id="ARBA00005135"/>
    </source>
</evidence>
<dbReference type="InterPro" id="IPR050582">
    <property type="entry name" value="HAD-like_SerB"/>
</dbReference>
<comment type="pathway">
    <text evidence="2">Amino-acid biosynthesis; L-serine biosynthesis; L-serine from 3-phospho-D-glycerate: step 3/3.</text>
</comment>
<evidence type="ECO:0000256" key="7">
    <source>
        <dbReference type="ARBA" id="ARBA00022842"/>
    </source>
</evidence>
<dbReference type="PANTHER" id="PTHR43344">
    <property type="entry name" value="PHOSPHOSERINE PHOSPHATASE"/>
    <property type="match status" value="1"/>
</dbReference>
<gene>
    <name evidence="11" type="ORF">SBA1_1400008</name>
</gene>
<comment type="catalytic activity">
    <reaction evidence="9">
        <text>O-phospho-L-serine + H2O = L-serine + phosphate</text>
        <dbReference type="Rhea" id="RHEA:21208"/>
        <dbReference type="ChEBI" id="CHEBI:15377"/>
        <dbReference type="ChEBI" id="CHEBI:33384"/>
        <dbReference type="ChEBI" id="CHEBI:43474"/>
        <dbReference type="ChEBI" id="CHEBI:57524"/>
        <dbReference type="EC" id="3.1.3.3"/>
    </reaction>
</comment>
<evidence type="ECO:0000256" key="8">
    <source>
        <dbReference type="ARBA" id="ARBA00023299"/>
    </source>
</evidence>
<dbReference type="GO" id="GO:0036424">
    <property type="term" value="F:L-phosphoserine phosphatase activity"/>
    <property type="evidence" value="ECO:0007669"/>
    <property type="project" value="TreeGrafter"/>
</dbReference>